<proteinExistence type="inferred from homology"/>
<dbReference type="Gene3D" id="3.50.30.50">
    <property type="entry name" value="Putative cyclase"/>
    <property type="match status" value="1"/>
</dbReference>
<dbReference type="OrthoDB" id="5396at2759"/>
<dbReference type="EMBL" id="LSBJ02000003">
    <property type="protein sequence ID" value="OAQ68716.1"/>
    <property type="molecule type" value="Genomic_DNA"/>
</dbReference>
<dbReference type="PANTHER" id="PTHR34861:SF10">
    <property type="entry name" value="CYCLASE"/>
    <property type="match status" value="1"/>
</dbReference>
<dbReference type="RefSeq" id="XP_018145566.1">
    <property type="nucleotide sequence ID" value="XM_018293619.1"/>
</dbReference>
<dbReference type="Pfam" id="PF04199">
    <property type="entry name" value="Cyclase"/>
    <property type="match status" value="1"/>
</dbReference>
<organism evidence="2 3">
    <name type="scientific">Pochonia chlamydosporia 170</name>
    <dbReference type="NCBI Taxonomy" id="1380566"/>
    <lineage>
        <taxon>Eukaryota</taxon>
        <taxon>Fungi</taxon>
        <taxon>Dikarya</taxon>
        <taxon>Ascomycota</taxon>
        <taxon>Pezizomycotina</taxon>
        <taxon>Sordariomycetes</taxon>
        <taxon>Hypocreomycetidae</taxon>
        <taxon>Hypocreales</taxon>
        <taxon>Clavicipitaceae</taxon>
        <taxon>Pochonia</taxon>
    </lineage>
</organism>
<protein>
    <submittedName>
        <fullName evidence="2">Cyclase</fullName>
    </submittedName>
</protein>
<dbReference type="AlphaFoldDB" id="A0A179FSV0"/>
<gene>
    <name evidence="2" type="ORF">VFPPC_15866</name>
</gene>
<accession>A0A179FSV0</accession>
<dbReference type="PANTHER" id="PTHR34861">
    <property type="match status" value="1"/>
</dbReference>
<dbReference type="GeneID" id="28857613"/>
<sequence>MLPSHTHYWDDEITFNTQHSSQWDSLCHVQSTHTGLSYNGFQPTQEILTNCASTAENDAPTLDHWHELGGMAARGVLIDYKAYADEKGTPFHPLESVRITAQDVEDCAAHFGVAFKPGDVLLVRTGATEVYENPTDEEVAKMQTGTLAGLHGCEDTARWIWNKRFTAVASDAIALEALPGLDKDGNPALHQYLLSSFGMSIGELWDLKNLSEYCKKTGRYSFMLTSVPLNIPCLIGSPPNALTIF</sequence>
<evidence type="ECO:0000313" key="3">
    <source>
        <dbReference type="Proteomes" id="UP000078397"/>
    </source>
</evidence>
<dbReference type="Proteomes" id="UP000078397">
    <property type="component" value="Unassembled WGS sequence"/>
</dbReference>
<evidence type="ECO:0000256" key="1">
    <source>
        <dbReference type="ARBA" id="ARBA00007865"/>
    </source>
</evidence>
<reference evidence="2 3" key="1">
    <citation type="journal article" date="2016" name="PLoS Pathog.">
        <title>Biosynthesis of antibiotic leucinostatins in bio-control fungus Purpureocillium lilacinum and their inhibition on phytophthora revealed by genome mining.</title>
        <authorList>
            <person name="Wang G."/>
            <person name="Liu Z."/>
            <person name="Lin R."/>
            <person name="Li E."/>
            <person name="Mao Z."/>
            <person name="Ling J."/>
            <person name="Yang Y."/>
            <person name="Yin W.B."/>
            <person name="Xie B."/>
        </authorList>
    </citation>
    <scope>NUCLEOTIDE SEQUENCE [LARGE SCALE GENOMIC DNA]</scope>
    <source>
        <strain evidence="2">170</strain>
    </source>
</reference>
<comment type="caution">
    <text evidence="2">The sequence shown here is derived from an EMBL/GenBank/DDBJ whole genome shotgun (WGS) entry which is preliminary data.</text>
</comment>
<dbReference type="SUPFAM" id="SSF102198">
    <property type="entry name" value="Putative cyclase"/>
    <property type="match status" value="1"/>
</dbReference>
<dbReference type="GO" id="GO:0004061">
    <property type="term" value="F:arylformamidase activity"/>
    <property type="evidence" value="ECO:0007669"/>
    <property type="project" value="InterPro"/>
</dbReference>
<dbReference type="GO" id="GO:0019441">
    <property type="term" value="P:L-tryptophan catabolic process to kynurenine"/>
    <property type="evidence" value="ECO:0007669"/>
    <property type="project" value="InterPro"/>
</dbReference>
<keyword evidence="3" id="KW-1185">Reference proteome</keyword>
<evidence type="ECO:0000313" key="2">
    <source>
        <dbReference type="EMBL" id="OAQ68716.1"/>
    </source>
</evidence>
<dbReference type="InterPro" id="IPR007325">
    <property type="entry name" value="KFase/CYL"/>
</dbReference>
<dbReference type="KEGG" id="pchm:VFPPC_15866"/>
<name>A0A179FSV0_METCM</name>
<dbReference type="InterPro" id="IPR037175">
    <property type="entry name" value="KFase_sf"/>
</dbReference>
<comment type="similarity">
    <text evidence="1">Belongs to the Cyclase 1 superfamily.</text>
</comment>